<dbReference type="PANTHER" id="PTHR42872:SF6">
    <property type="entry name" value="PROTEIN-GLUTAMATE METHYLESTERASE_PROTEIN-GLUTAMINE GLUTAMINASE"/>
    <property type="match status" value="1"/>
</dbReference>
<keyword evidence="3 5" id="KW-0378">Hydrolase</keyword>
<feature type="modified residue" description="4-aspartylphosphate" evidence="5 7">
    <location>
        <position position="53"/>
    </location>
</feature>
<comment type="caution">
    <text evidence="10">The sequence shown here is derived from an EMBL/GenBank/DDBJ whole genome shotgun (WGS) entry which is preliminary data.</text>
</comment>
<comment type="catalytic activity">
    <reaction evidence="4 5">
        <text>[protein]-L-glutamate 5-O-methyl ester + H2O = L-glutamyl-[protein] + methanol + H(+)</text>
        <dbReference type="Rhea" id="RHEA:23236"/>
        <dbReference type="Rhea" id="RHEA-COMP:10208"/>
        <dbReference type="Rhea" id="RHEA-COMP:10311"/>
        <dbReference type="ChEBI" id="CHEBI:15377"/>
        <dbReference type="ChEBI" id="CHEBI:15378"/>
        <dbReference type="ChEBI" id="CHEBI:17790"/>
        <dbReference type="ChEBI" id="CHEBI:29973"/>
        <dbReference type="ChEBI" id="CHEBI:82795"/>
        <dbReference type="EC" id="3.1.1.61"/>
    </reaction>
</comment>
<comment type="subcellular location">
    <subcellularLocation>
        <location evidence="5">Cytoplasm</location>
    </subcellularLocation>
</comment>
<dbReference type="NCBIfam" id="NF001965">
    <property type="entry name" value="PRK00742.1"/>
    <property type="match status" value="1"/>
</dbReference>
<comment type="PTM">
    <text evidence="5">Phosphorylated by CheA. Phosphorylation of the N-terminal regulatory domain activates the methylesterase activity.</text>
</comment>
<evidence type="ECO:0000256" key="1">
    <source>
        <dbReference type="ARBA" id="ARBA00022490"/>
    </source>
</evidence>
<evidence type="ECO:0000259" key="8">
    <source>
        <dbReference type="PROSITE" id="PS50110"/>
    </source>
</evidence>
<evidence type="ECO:0000256" key="4">
    <source>
        <dbReference type="ARBA" id="ARBA00048267"/>
    </source>
</evidence>
<dbReference type="GO" id="GO:0008984">
    <property type="term" value="F:protein-glutamate methylesterase activity"/>
    <property type="evidence" value="ECO:0007669"/>
    <property type="project" value="UniProtKB-UniRule"/>
</dbReference>
<proteinExistence type="inferred from homology"/>
<feature type="domain" description="Response regulatory" evidence="8">
    <location>
        <begin position="2"/>
        <end position="117"/>
    </location>
</feature>
<evidence type="ECO:0000256" key="6">
    <source>
        <dbReference type="PROSITE-ProRule" id="PRU00050"/>
    </source>
</evidence>
<keyword evidence="5 7" id="KW-0597">Phosphoprotein</keyword>
<dbReference type="PROSITE" id="PS50110">
    <property type="entry name" value="RESPONSE_REGULATORY"/>
    <property type="match status" value="1"/>
</dbReference>
<reference evidence="11" key="1">
    <citation type="submission" date="2012-11" db="EMBL/GenBank/DDBJ databases">
        <authorList>
            <person name="Lucero-Rivera Y.E."/>
            <person name="Tovar-Ramirez D."/>
        </authorList>
    </citation>
    <scope>NUCLEOTIDE SEQUENCE [LARGE SCALE GENOMIC DNA]</scope>
    <source>
        <strain evidence="11">Araruama</strain>
    </source>
</reference>
<dbReference type="SUPFAM" id="SSF52738">
    <property type="entry name" value="Methylesterase CheB, C-terminal domain"/>
    <property type="match status" value="1"/>
</dbReference>
<dbReference type="GO" id="GO:0006935">
    <property type="term" value="P:chemotaxis"/>
    <property type="evidence" value="ECO:0007669"/>
    <property type="project" value="UniProtKB-UniRule"/>
</dbReference>
<dbReference type="EMBL" id="ATBP01000276">
    <property type="protein sequence ID" value="ETR71384.1"/>
    <property type="molecule type" value="Genomic_DNA"/>
</dbReference>
<evidence type="ECO:0000256" key="7">
    <source>
        <dbReference type="PROSITE-ProRule" id="PRU00169"/>
    </source>
</evidence>
<feature type="active site" evidence="5 6">
    <location>
        <position position="276"/>
    </location>
</feature>
<keyword evidence="2 5" id="KW-0145">Chemotaxis</keyword>
<dbReference type="Gene3D" id="3.40.50.180">
    <property type="entry name" value="Methylesterase CheB, C-terminal domain"/>
    <property type="match status" value="1"/>
</dbReference>
<feature type="active site" evidence="5 6">
    <location>
        <position position="157"/>
    </location>
</feature>
<protein>
    <recommendedName>
        <fullName evidence="5">Protein-glutamate methylesterase/protein-glutamine glutaminase</fullName>
        <ecNumber evidence="5">3.1.1.61</ecNumber>
        <ecNumber evidence="5">3.5.1.44</ecNumber>
    </recommendedName>
</protein>
<dbReference type="GO" id="GO:0005737">
    <property type="term" value="C:cytoplasm"/>
    <property type="evidence" value="ECO:0007669"/>
    <property type="project" value="UniProtKB-SubCell"/>
</dbReference>
<dbReference type="EC" id="3.1.1.61" evidence="5"/>
<dbReference type="CDD" id="cd16432">
    <property type="entry name" value="CheB_Rec"/>
    <property type="match status" value="1"/>
</dbReference>
<dbReference type="InterPro" id="IPR008248">
    <property type="entry name" value="CheB-like"/>
</dbReference>
<evidence type="ECO:0000313" key="11">
    <source>
        <dbReference type="Proteomes" id="UP000189670"/>
    </source>
</evidence>
<dbReference type="AlphaFoldDB" id="A0A1V1P9D4"/>
<dbReference type="Pfam" id="PF01339">
    <property type="entry name" value="CheB_methylest"/>
    <property type="match status" value="1"/>
</dbReference>
<dbReference type="EC" id="3.5.1.44" evidence="5"/>
<sequence length="334" mass="36418">MKILIVDDSALMRAVIKTFLNSQKDMEVIGEATNGERAVVMNNNLVPDFIIMDINMPIMDGLEATRQIMRDKPTPIIIFSGDATAENSFRAMNMGAVDVMQKPDIDKMNDPAFQNEFLSKMRIFAKKRLFYEARPAKSVGRIKSVQQNFRLVVMGASTGGPVAVKDVLHGIPQNFPLGIALVQHLEKGFDQGYANWLNEDTALTVKLAQDRQQISPGEVIVAPVDKHLIVQDNYFVLDDRPKVLNQKPSVDVLFETAAQTFRAHVLGVLLTGMGNDGAGGCVAIVSKGGTTLVQDKSTSAIFGMPKAAIEMGGASQILPLNEMAKMITSLVAQN</sequence>
<evidence type="ECO:0000313" key="10">
    <source>
        <dbReference type="EMBL" id="ETR71384.1"/>
    </source>
</evidence>
<dbReference type="GO" id="GO:0000156">
    <property type="term" value="F:phosphorelay response regulator activity"/>
    <property type="evidence" value="ECO:0007669"/>
    <property type="project" value="InterPro"/>
</dbReference>
<name>A0A1V1P9D4_9BACT</name>
<dbReference type="PROSITE" id="PS50122">
    <property type="entry name" value="CHEB"/>
    <property type="match status" value="1"/>
</dbReference>
<dbReference type="InterPro" id="IPR011006">
    <property type="entry name" value="CheY-like_superfamily"/>
</dbReference>
<feature type="domain" description="CheB-type methylesterase" evidence="9">
    <location>
        <begin position="145"/>
        <end position="334"/>
    </location>
</feature>
<dbReference type="SMART" id="SM00448">
    <property type="entry name" value="REC"/>
    <property type="match status" value="1"/>
</dbReference>
<dbReference type="PANTHER" id="PTHR42872">
    <property type="entry name" value="PROTEIN-GLUTAMATE METHYLESTERASE/PROTEIN-GLUTAMINE GLUTAMINASE"/>
    <property type="match status" value="1"/>
</dbReference>
<dbReference type="HAMAP" id="MF_00099">
    <property type="entry name" value="CheB_chemtxs"/>
    <property type="match status" value="1"/>
</dbReference>
<comment type="catalytic activity">
    <reaction evidence="5">
        <text>L-glutaminyl-[protein] + H2O = L-glutamyl-[protein] + NH4(+)</text>
        <dbReference type="Rhea" id="RHEA:16441"/>
        <dbReference type="Rhea" id="RHEA-COMP:10207"/>
        <dbReference type="Rhea" id="RHEA-COMP:10208"/>
        <dbReference type="ChEBI" id="CHEBI:15377"/>
        <dbReference type="ChEBI" id="CHEBI:28938"/>
        <dbReference type="ChEBI" id="CHEBI:29973"/>
        <dbReference type="ChEBI" id="CHEBI:30011"/>
        <dbReference type="EC" id="3.5.1.44"/>
    </reaction>
</comment>
<dbReference type="PIRSF" id="PIRSF000876">
    <property type="entry name" value="RR_chemtxs_CheB"/>
    <property type="match status" value="1"/>
</dbReference>
<dbReference type="CDD" id="cd17541">
    <property type="entry name" value="REC_CheB-like"/>
    <property type="match status" value="1"/>
</dbReference>
<dbReference type="Gene3D" id="3.40.50.2300">
    <property type="match status" value="1"/>
</dbReference>
<accession>A0A1V1P9D4</accession>
<evidence type="ECO:0000256" key="5">
    <source>
        <dbReference type="HAMAP-Rule" id="MF_00099"/>
    </source>
</evidence>
<gene>
    <name evidence="5" type="primary">cheB</name>
    <name evidence="10" type="ORF">OMM_02525</name>
</gene>
<comment type="similarity">
    <text evidence="5">Belongs to the CheB family.</text>
</comment>
<evidence type="ECO:0000259" key="9">
    <source>
        <dbReference type="PROSITE" id="PS50122"/>
    </source>
</evidence>
<comment type="domain">
    <text evidence="5">Contains a C-terminal catalytic domain, and an N-terminal region which modulates catalytic activity.</text>
</comment>
<organism evidence="10 11">
    <name type="scientific">Candidatus Magnetoglobus multicellularis str. Araruama</name>
    <dbReference type="NCBI Taxonomy" id="890399"/>
    <lineage>
        <taxon>Bacteria</taxon>
        <taxon>Pseudomonadati</taxon>
        <taxon>Thermodesulfobacteriota</taxon>
        <taxon>Desulfobacteria</taxon>
        <taxon>Desulfobacterales</taxon>
        <taxon>Desulfobacteraceae</taxon>
        <taxon>Candidatus Magnetoglobus</taxon>
    </lineage>
</organism>
<feature type="active site" evidence="5 6">
    <location>
        <position position="184"/>
    </location>
</feature>
<dbReference type="Proteomes" id="UP000189670">
    <property type="component" value="Unassembled WGS sequence"/>
</dbReference>
<dbReference type="InterPro" id="IPR001789">
    <property type="entry name" value="Sig_transdc_resp-reg_receiver"/>
</dbReference>
<dbReference type="SUPFAM" id="SSF52172">
    <property type="entry name" value="CheY-like"/>
    <property type="match status" value="1"/>
</dbReference>
<keyword evidence="1 5" id="KW-0963">Cytoplasm</keyword>
<dbReference type="InterPro" id="IPR000673">
    <property type="entry name" value="Sig_transdc_resp-reg_Me-estase"/>
</dbReference>
<dbReference type="Pfam" id="PF00072">
    <property type="entry name" value="Response_reg"/>
    <property type="match status" value="1"/>
</dbReference>
<dbReference type="InterPro" id="IPR035909">
    <property type="entry name" value="CheB_C"/>
</dbReference>
<evidence type="ECO:0000256" key="3">
    <source>
        <dbReference type="ARBA" id="ARBA00022801"/>
    </source>
</evidence>
<comment type="function">
    <text evidence="5">Involved in chemotaxis. Part of a chemotaxis signal transduction system that modulates chemotaxis in response to various stimuli. Catalyzes the demethylation of specific methylglutamate residues introduced into the chemoreceptors (methyl-accepting chemotaxis proteins or MCP) by CheR. Also mediates the irreversible deamidation of specific glutamine residues to glutamic acid.</text>
</comment>
<dbReference type="NCBIfam" id="NF009206">
    <property type="entry name" value="PRK12555.1"/>
    <property type="match status" value="1"/>
</dbReference>
<evidence type="ECO:0000256" key="2">
    <source>
        <dbReference type="ARBA" id="ARBA00022500"/>
    </source>
</evidence>
<dbReference type="GO" id="GO:0050568">
    <property type="term" value="F:protein-glutamine glutaminase activity"/>
    <property type="evidence" value="ECO:0007669"/>
    <property type="project" value="UniProtKB-UniRule"/>
</dbReference>